<dbReference type="GO" id="GO:0004519">
    <property type="term" value="F:endonuclease activity"/>
    <property type="evidence" value="ECO:0007669"/>
    <property type="project" value="UniProtKB-KW"/>
</dbReference>
<feature type="region of interest" description="Disordered" evidence="1">
    <location>
        <begin position="350"/>
        <end position="371"/>
    </location>
</feature>
<keyword evidence="3" id="KW-0378">Hydrolase</keyword>
<keyword evidence="3" id="KW-0540">Nuclease</keyword>
<dbReference type="PANTHER" id="PTHR42834">
    <property type="entry name" value="ENDONUCLEASE/EXONUCLEASE/PHOSPHATASE FAMILY PROTEIN (AFU_ORTHOLOGUE AFUA_3G09210)"/>
    <property type="match status" value="1"/>
</dbReference>
<evidence type="ECO:0000313" key="4">
    <source>
        <dbReference type="Proteomes" id="UP001165541"/>
    </source>
</evidence>
<dbReference type="PANTHER" id="PTHR42834:SF1">
    <property type="entry name" value="ENDONUCLEASE_EXONUCLEASE_PHOSPHATASE FAMILY PROTEIN (AFU_ORTHOLOGUE AFUA_3G09210)"/>
    <property type="match status" value="1"/>
</dbReference>
<feature type="domain" description="Endonuclease/exonuclease/phosphatase" evidence="2">
    <location>
        <begin position="61"/>
        <end position="309"/>
    </location>
</feature>
<proteinExistence type="predicted"/>
<dbReference type="RefSeq" id="WP_251778626.1">
    <property type="nucleotide sequence ID" value="NZ_JAMKFE010000006.1"/>
</dbReference>
<keyword evidence="4" id="KW-1185">Reference proteome</keyword>
<evidence type="ECO:0000313" key="3">
    <source>
        <dbReference type="EMBL" id="MCM5680208.1"/>
    </source>
</evidence>
<dbReference type="Proteomes" id="UP001165541">
    <property type="component" value="Unassembled WGS sequence"/>
</dbReference>
<dbReference type="Pfam" id="PF03372">
    <property type="entry name" value="Exo_endo_phos"/>
    <property type="match status" value="1"/>
</dbReference>
<dbReference type="EMBL" id="JAMKFE010000006">
    <property type="protein sequence ID" value="MCM5680208.1"/>
    <property type="molecule type" value="Genomic_DNA"/>
</dbReference>
<evidence type="ECO:0000259" key="2">
    <source>
        <dbReference type="Pfam" id="PF03372"/>
    </source>
</evidence>
<reference evidence="3" key="1">
    <citation type="submission" date="2022-05" db="EMBL/GenBank/DDBJ databases">
        <title>Schlegelella sp. nov., isolated from mangrove soil.</title>
        <authorList>
            <person name="Liu Y."/>
            <person name="Ge X."/>
            <person name="Liu W."/>
        </authorList>
    </citation>
    <scope>NUCLEOTIDE SEQUENCE</scope>
    <source>
        <strain evidence="3">S2-27</strain>
    </source>
</reference>
<comment type="caution">
    <text evidence="3">The sequence shown here is derived from an EMBL/GenBank/DDBJ whole genome shotgun (WGS) entry which is preliminary data.</text>
</comment>
<organism evidence="3 4">
    <name type="scientific">Caldimonas mangrovi</name>
    <dbReference type="NCBI Taxonomy" id="2944811"/>
    <lineage>
        <taxon>Bacteria</taxon>
        <taxon>Pseudomonadati</taxon>
        <taxon>Pseudomonadota</taxon>
        <taxon>Betaproteobacteria</taxon>
        <taxon>Burkholderiales</taxon>
        <taxon>Sphaerotilaceae</taxon>
        <taxon>Caldimonas</taxon>
    </lineage>
</organism>
<protein>
    <submittedName>
        <fullName evidence="3">Endonuclease/exonuclease/phosphatase family protein</fullName>
    </submittedName>
</protein>
<gene>
    <name evidence="3" type="ORF">M8A51_11765</name>
</gene>
<dbReference type="InterPro" id="IPR036691">
    <property type="entry name" value="Endo/exonu/phosph_ase_sf"/>
</dbReference>
<dbReference type="InterPro" id="IPR005135">
    <property type="entry name" value="Endo/exonuclease/phosphatase"/>
</dbReference>
<name>A0ABT0YQU7_9BURK</name>
<evidence type="ECO:0000256" key="1">
    <source>
        <dbReference type="SAM" id="MobiDB-lite"/>
    </source>
</evidence>
<dbReference type="Gene3D" id="3.60.10.10">
    <property type="entry name" value="Endonuclease/exonuclease/phosphatase"/>
    <property type="match status" value="1"/>
</dbReference>
<accession>A0ABT0YQU7</accession>
<dbReference type="SUPFAM" id="SSF56219">
    <property type="entry name" value="DNase I-like"/>
    <property type="match status" value="1"/>
</dbReference>
<keyword evidence="3" id="KW-0255">Endonuclease</keyword>
<sequence length="371" mass="40753">METLTNSAAPNGAPPNPAWATLTMATCNLLNLALPGRLFYENQEPYDAEEYQRKIAWLGLQLRRLSADVVATQEVWDLAALRDAVTESGLRYPAVIAPGAEQGALGTPRVGLLTRLEVVSVRSIAEFPPGAAVDVPELGPHAHFERPVLHALLRLKHGQPLHVLVAHLKSKRPKFLQNARGELIEDRDDPRVAARATLRSLVMRASEAAALRGHLVELLHRTRDPVVLMGDLNDAPHAVTSQIVAATSSVAYDKQARDTALFHAYEVQSEPALRRDVAYSHVHQGWPETLDQIWVSEEFVSGSRFALGDVRRVEYFNDHLHESRERVRSDHGFVRALLRVALPPFERLQGQAAAGPPPAGAQQTRAGPALA</sequence>